<evidence type="ECO:0000256" key="2">
    <source>
        <dbReference type="ARBA" id="ARBA00004429"/>
    </source>
</evidence>
<dbReference type="InterPro" id="IPR004358">
    <property type="entry name" value="Sig_transdc_His_kin-like_C"/>
</dbReference>
<keyword evidence="14 17" id="KW-0472">Membrane</keyword>
<dbReference type="Gene3D" id="3.40.50.2300">
    <property type="match status" value="1"/>
</dbReference>
<dbReference type="Proteomes" id="UP000243401">
    <property type="component" value="Unassembled WGS sequence"/>
</dbReference>
<evidence type="ECO:0000256" key="19">
    <source>
        <dbReference type="PROSITE-ProRule" id="PRU00110"/>
    </source>
</evidence>
<dbReference type="Gene3D" id="1.20.120.160">
    <property type="entry name" value="HPT domain"/>
    <property type="match status" value="1"/>
</dbReference>
<dbReference type="InterPro" id="IPR008207">
    <property type="entry name" value="Sig_transdc_His_kin_Hpt_dom"/>
</dbReference>
<dbReference type="Pfam" id="PF01627">
    <property type="entry name" value="Hpt"/>
    <property type="match status" value="1"/>
</dbReference>
<comment type="subcellular location">
    <subcellularLocation>
        <location evidence="2 17">Cell inner membrane</location>
        <topology evidence="2 17">Multi-pass membrane protein</topology>
    </subcellularLocation>
</comment>
<evidence type="ECO:0000313" key="28">
    <source>
        <dbReference type="EMBL" id="OSL50655.1"/>
    </source>
</evidence>
<dbReference type="NCBIfam" id="NF008302">
    <property type="entry name" value="PRK11091.1"/>
    <property type="match status" value="1"/>
</dbReference>
<dbReference type="PROSITE" id="PS50109">
    <property type="entry name" value="HIS_KIN"/>
    <property type="match status" value="1"/>
</dbReference>
<feature type="modified residue" description="Phosphohistidine; by autocatalysis" evidence="18">
    <location>
        <position position="292"/>
    </location>
</feature>
<keyword evidence="15 17" id="KW-0804">Transcription</keyword>
<dbReference type="SUPFAM" id="SSF55874">
    <property type="entry name" value="ATPase domain of HSP90 chaperone/DNA topoisomerase II/histidine kinase"/>
    <property type="match status" value="1"/>
</dbReference>
<reference evidence="28 29" key="1">
    <citation type="submission" date="2010-04" db="EMBL/GenBank/DDBJ databases">
        <title>The Genome Sequence of Escherichia coli H605.</title>
        <authorList>
            <consortium name="The Broad Institute Genome Sequencing Platform"/>
            <consortium name="The Broad Institute Genome Sequencing Center for Infectious Disease"/>
            <person name="Feldgarden M."/>
            <person name="Gordon D.M."/>
            <person name="Johnson J.R."/>
            <person name="Johnston B.D."/>
            <person name="Young S."/>
            <person name="Zeng Q."/>
            <person name="Koehrsen M."/>
            <person name="Alvarado L."/>
            <person name="Berlin A.M."/>
            <person name="Borenstein D."/>
            <person name="Chapman S.B."/>
            <person name="Chen Z."/>
            <person name="Engels R."/>
            <person name="Freedman E."/>
            <person name="Gellesch M."/>
            <person name="Goldberg J."/>
            <person name="Griggs A."/>
            <person name="Gujja S."/>
            <person name="Heilman E.R."/>
            <person name="Heiman D.I."/>
            <person name="Hepburn T.A."/>
            <person name="Howarth C."/>
            <person name="Jen D."/>
            <person name="Larson L."/>
            <person name="Mehta T."/>
            <person name="Park D."/>
            <person name="Pearson M."/>
            <person name="Richards J."/>
            <person name="Roberts A."/>
            <person name="Saif S."/>
            <person name="Shea T.D."/>
            <person name="Shenoy N."/>
            <person name="Sisk P."/>
            <person name="Stolte C."/>
            <person name="Sykes S.N."/>
            <person name="Walk T."/>
            <person name="White J."/>
            <person name="Yandava C."/>
            <person name="Haas B."/>
            <person name="Henn M.R."/>
            <person name="Nusbaum C."/>
            <person name="Birren B."/>
        </authorList>
    </citation>
    <scope>NUCLEOTIDE SEQUENCE [LARGE SCALE GENOMIC DNA]</scope>
    <source>
        <strain evidence="28 29">H605</strain>
    </source>
</reference>
<dbReference type="FunFam" id="3.30.450.20:FF:000032">
    <property type="entry name" value="Aerobic respiration control sensor protein"/>
    <property type="match status" value="1"/>
</dbReference>
<evidence type="ECO:0000256" key="4">
    <source>
        <dbReference type="ARBA" id="ARBA00022519"/>
    </source>
</evidence>
<dbReference type="Gene3D" id="1.10.287.970">
    <property type="entry name" value="His Kinase A (phosphoacceptor) domain"/>
    <property type="match status" value="1"/>
</dbReference>
<keyword evidence="21" id="KW-0175">Coiled coil</keyword>
<dbReference type="InterPro" id="IPR011006">
    <property type="entry name" value="CheY-like_superfamily"/>
</dbReference>
<dbReference type="EC" id="2.7.13.3" evidence="17"/>
<keyword evidence="5 18" id="KW-0597">Phosphoprotein</keyword>
<evidence type="ECO:0000256" key="15">
    <source>
        <dbReference type="ARBA" id="ARBA00023163"/>
    </source>
</evidence>
<dbReference type="Gene3D" id="3.30.565.10">
    <property type="entry name" value="Histidine kinase-like ATPase, C-terminal domain"/>
    <property type="match status" value="1"/>
</dbReference>
<dbReference type="InterPro" id="IPR036097">
    <property type="entry name" value="HisK_dim/P_sf"/>
</dbReference>
<dbReference type="SMART" id="SM00091">
    <property type="entry name" value="PAS"/>
    <property type="match status" value="1"/>
</dbReference>
<evidence type="ECO:0000259" key="26">
    <source>
        <dbReference type="PROSITE" id="PS50113"/>
    </source>
</evidence>
<comment type="caution">
    <text evidence="28">The sequence shown here is derived from an EMBL/GenBank/DDBJ whole genome shotgun (WGS) entry which is preliminary data.</text>
</comment>
<dbReference type="CDD" id="cd16922">
    <property type="entry name" value="HATPase_EvgS-ArcB-TorS-like"/>
    <property type="match status" value="1"/>
</dbReference>
<evidence type="ECO:0000256" key="14">
    <source>
        <dbReference type="ARBA" id="ARBA00023136"/>
    </source>
</evidence>
<organism evidence="28 29">
    <name type="scientific">Escherichia coli H605</name>
    <dbReference type="NCBI Taxonomy" id="656410"/>
    <lineage>
        <taxon>Bacteria</taxon>
        <taxon>Pseudomonadati</taxon>
        <taxon>Pseudomonadota</taxon>
        <taxon>Gammaproteobacteria</taxon>
        <taxon>Enterobacterales</taxon>
        <taxon>Enterobacteriaceae</taxon>
        <taxon>Escherichia</taxon>
    </lineage>
</organism>
<evidence type="ECO:0000256" key="9">
    <source>
        <dbReference type="ARBA" id="ARBA00022777"/>
    </source>
</evidence>
<dbReference type="GO" id="GO:0000155">
    <property type="term" value="F:phosphorelay sensor kinase activity"/>
    <property type="evidence" value="ECO:0007669"/>
    <property type="project" value="UniProtKB-UniRule"/>
</dbReference>
<dbReference type="FunFam" id="3.40.50.2300:FF:000107">
    <property type="entry name" value="Aerobic respiration control sensor protein"/>
    <property type="match status" value="1"/>
</dbReference>
<dbReference type="RefSeq" id="WP_085460267.1">
    <property type="nucleotide sequence ID" value="NZ_ADJX01000001.1"/>
</dbReference>
<dbReference type="Gene3D" id="3.30.450.20">
    <property type="entry name" value="PAS domain"/>
    <property type="match status" value="1"/>
</dbReference>
<dbReference type="AlphaFoldDB" id="A0AAJ3P2J0"/>
<keyword evidence="12 17" id="KW-0902">Two-component regulatory system</keyword>
<evidence type="ECO:0000256" key="1">
    <source>
        <dbReference type="ARBA" id="ARBA00000085"/>
    </source>
</evidence>
<keyword evidence="9 17" id="KW-0418">Kinase</keyword>
<evidence type="ECO:0000256" key="13">
    <source>
        <dbReference type="ARBA" id="ARBA00023015"/>
    </source>
</evidence>
<comment type="catalytic activity">
    <reaction evidence="1 17">
        <text>ATP + protein L-histidine = ADP + protein N-phospho-L-histidine.</text>
        <dbReference type="EC" id="2.7.13.3"/>
    </reaction>
</comment>
<dbReference type="Pfam" id="PF18415">
    <property type="entry name" value="HKR_ArcB_TM"/>
    <property type="match status" value="1"/>
</dbReference>
<feature type="modified residue" description="4-aspartylphosphate" evidence="18 20">
    <location>
        <position position="576"/>
    </location>
</feature>
<dbReference type="InterPro" id="IPR000014">
    <property type="entry name" value="PAS"/>
</dbReference>
<evidence type="ECO:0000256" key="20">
    <source>
        <dbReference type="PROSITE-ProRule" id="PRU00169"/>
    </source>
</evidence>
<keyword evidence="4 17" id="KW-0997">Cell inner membrane</keyword>
<sequence>MKQIRLLAQYYVDLMMKLGLVRFSMLLALALVVLAIVVQMAVTMVLHGQVESIDVIRSIFFGLLITPWAVYFLSVVVEQLEESRQRLSRLVQKLEEMRERDLSLNVQLKDNITQLNQEIAVREKAEAELQETFGQLKIEIKEREETQIQLEQQSSFLRSFLDASPDLVFYRNEDKEFSGCNRAMELLTGKSEKQLVHLKPADVYSPEAAAKVIETDEKVFRHNVSLTYEQWLDYPDGRKACFEIRKVPYYDRVGKRHGLMGFGRDITERKRYQDALERASRDKTTFISTISHELRTPLNGIVGLSRILLDTELTAEQEKYLKTIHVSAITLGNIFNDIIDMDKMERRKVQLDNQPVDFTSFLADLENLSALQAQQKGLRFNLEPTLPLPHQVITDGTRLRQILWNLISNAVKFTQQGQVTVRVRYDEGDMLHFEVEDSGIGIPQDELDKIFAMYYQVKDSHGGKPATGTGIGLAVSRRLAKNMGGDITVTSEQGKGSTFRLTIHAPSVAEEVDDAFDEDDMPLPALNVLLVEDIELNVIVARSVLEKLGNSVDVAMTGKAALEMFKPGEYDLVLLDIQLPDMTGLDISRELTKRYPREDLPPLVALTANVLKDKQEYLNAGMDDVLSKPLSVPALTAMIKKFWDTPDDEESTVTTEENSKSEALLDIPMLEQYLELVGPKLITDGLAVFEKMMPGYVSVLESNLTAQDKKGIVEEGHKIKGAAGSVGLRHLQQLGQQIQSPDLPAWEDNVGEWIEEMKEEWRHDVDVLKAWVAKATKK</sequence>
<dbReference type="InterPro" id="IPR040642">
    <property type="entry name" value="HKR_ArcB_TM"/>
</dbReference>
<comment type="PTM">
    <text evidence="18">Activation requires a sequential transfer of a phosphate group from a His in the primary transmitter domain, to an Asp in the receiver domain and to a His in the secondary transmitter domain.</text>
</comment>
<keyword evidence="6 17" id="KW-0808">Transferase</keyword>
<evidence type="ECO:0000256" key="8">
    <source>
        <dbReference type="ARBA" id="ARBA00022741"/>
    </source>
</evidence>
<evidence type="ECO:0000256" key="6">
    <source>
        <dbReference type="ARBA" id="ARBA00022679"/>
    </source>
</evidence>
<evidence type="ECO:0000256" key="3">
    <source>
        <dbReference type="ARBA" id="ARBA00022475"/>
    </source>
</evidence>
<keyword evidence="11 22" id="KW-1133">Transmembrane helix</keyword>
<dbReference type="NCBIfam" id="TIGR00229">
    <property type="entry name" value="sensory_box"/>
    <property type="match status" value="1"/>
</dbReference>
<dbReference type="Pfam" id="PF02518">
    <property type="entry name" value="HATPase_c"/>
    <property type="match status" value="1"/>
</dbReference>
<dbReference type="GO" id="GO:0005886">
    <property type="term" value="C:plasma membrane"/>
    <property type="evidence" value="ECO:0007669"/>
    <property type="project" value="UniProtKB-SubCell"/>
</dbReference>
<keyword evidence="8 17" id="KW-0547">Nucleotide-binding</keyword>
<dbReference type="SUPFAM" id="SSF52172">
    <property type="entry name" value="CheY-like"/>
    <property type="match status" value="1"/>
</dbReference>
<evidence type="ECO:0000256" key="5">
    <source>
        <dbReference type="ARBA" id="ARBA00022553"/>
    </source>
</evidence>
<dbReference type="InterPro" id="IPR005467">
    <property type="entry name" value="His_kinase_dom"/>
</dbReference>
<evidence type="ECO:0000259" key="27">
    <source>
        <dbReference type="PROSITE" id="PS50894"/>
    </source>
</evidence>
<feature type="domain" description="PAC" evidence="26">
    <location>
        <begin position="226"/>
        <end position="278"/>
    </location>
</feature>
<dbReference type="CDD" id="cd00130">
    <property type="entry name" value="PAS"/>
    <property type="match status" value="1"/>
</dbReference>
<dbReference type="InterPro" id="IPR000700">
    <property type="entry name" value="PAS-assoc_C"/>
</dbReference>
<feature type="transmembrane region" description="Helical" evidence="22">
    <location>
        <begin position="20"/>
        <end position="46"/>
    </location>
</feature>
<evidence type="ECO:0000256" key="21">
    <source>
        <dbReference type="SAM" id="Coils"/>
    </source>
</evidence>
<evidence type="ECO:0000256" key="7">
    <source>
        <dbReference type="ARBA" id="ARBA00022692"/>
    </source>
</evidence>
<keyword evidence="3 17" id="KW-1003">Cell membrane</keyword>
<feature type="domain" description="PAS" evidence="25">
    <location>
        <begin position="153"/>
        <end position="223"/>
    </location>
</feature>
<dbReference type="Pfam" id="PF00512">
    <property type="entry name" value="HisKA"/>
    <property type="match status" value="1"/>
</dbReference>
<dbReference type="PROSITE" id="PS50894">
    <property type="entry name" value="HPT"/>
    <property type="match status" value="1"/>
</dbReference>
<dbReference type="CDD" id="cd17546">
    <property type="entry name" value="REC_hyHK_CKI1_RcsC-like"/>
    <property type="match status" value="1"/>
</dbReference>
<dbReference type="SMART" id="SM00073">
    <property type="entry name" value="HPT"/>
    <property type="match status" value="1"/>
</dbReference>
<feature type="coiled-coil region" evidence="21">
    <location>
        <begin position="77"/>
        <end position="132"/>
    </location>
</feature>
<dbReference type="InterPro" id="IPR003594">
    <property type="entry name" value="HATPase_dom"/>
</dbReference>
<dbReference type="InterPro" id="IPR027460">
    <property type="entry name" value="ArcB_TM_sf"/>
</dbReference>
<dbReference type="GO" id="GO:0006355">
    <property type="term" value="P:regulation of DNA-templated transcription"/>
    <property type="evidence" value="ECO:0007669"/>
    <property type="project" value="InterPro"/>
</dbReference>
<dbReference type="PROSITE" id="PS50112">
    <property type="entry name" value="PAS"/>
    <property type="match status" value="1"/>
</dbReference>
<evidence type="ECO:0000259" key="23">
    <source>
        <dbReference type="PROSITE" id="PS50109"/>
    </source>
</evidence>
<evidence type="ECO:0000256" key="10">
    <source>
        <dbReference type="ARBA" id="ARBA00022840"/>
    </source>
</evidence>
<name>A0AAJ3P2J0_ECOLX</name>
<keyword evidence="10 17" id="KW-0067">ATP-binding</keyword>
<accession>A0AAJ3P2J0</accession>
<dbReference type="InterPro" id="IPR035965">
    <property type="entry name" value="PAS-like_dom_sf"/>
</dbReference>
<dbReference type="SMART" id="SM00387">
    <property type="entry name" value="HATPase_c"/>
    <property type="match status" value="1"/>
</dbReference>
<dbReference type="PRINTS" id="PR00344">
    <property type="entry name" value="BCTRLSENSOR"/>
</dbReference>
<evidence type="ECO:0000259" key="24">
    <source>
        <dbReference type="PROSITE" id="PS50110"/>
    </source>
</evidence>
<dbReference type="EMBL" id="ADJX01000001">
    <property type="protein sequence ID" value="OSL50655.1"/>
    <property type="molecule type" value="Genomic_DNA"/>
</dbReference>
<dbReference type="SUPFAM" id="SSF47384">
    <property type="entry name" value="Homodimeric domain of signal transducing histidine kinase"/>
    <property type="match status" value="1"/>
</dbReference>
<dbReference type="CDD" id="cd00082">
    <property type="entry name" value="HisKA"/>
    <property type="match status" value="1"/>
</dbReference>
<dbReference type="GeneID" id="86862393"/>
<dbReference type="SMART" id="SM00388">
    <property type="entry name" value="HisKA"/>
    <property type="match status" value="1"/>
</dbReference>
<dbReference type="InterPro" id="IPR014409">
    <property type="entry name" value="Sig_transdc_His_kin_hyb_ArcB"/>
</dbReference>
<evidence type="ECO:0000259" key="25">
    <source>
        <dbReference type="PROSITE" id="PS50112"/>
    </source>
</evidence>
<dbReference type="FunFam" id="3.30.565.10:FF:000025">
    <property type="entry name" value="Aerobic respiration control sensor protein"/>
    <property type="match status" value="1"/>
</dbReference>
<dbReference type="FunFam" id="1.10.287.130:FF:000016">
    <property type="entry name" value="Aerobic respiration control sensor protein"/>
    <property type="match status" value="1"/>
</dbReference>
<comment type="function">
    <text evidence="16">Member of the two-component regulatory system ArcB/ArcA. Sensor-regulator protein for anaerobic repression of the arc modulon. Activates ArcA via a four-step phosphorelay. ArcB can also dephosphorylate ArcA by a reverse phosphorelay involving His-717 and Asp-576.</text>
</comment>
<dbReference type="Gene3D" id="1.10.287.130">
    <property type="match status" value="1"/>
</dbReference>
<dbReference type="SMART" id="SM00448">
    <property type="entry name" value="REC"/>
    <property type="match status" value="1"/>
</dbReference>
<dbReference type="PIRSF" id="PIRSF003182">
    <property type="entry name" value="ArcB"/>
    <property type="match status" value="1"/>
</dbReference>
<dbReference type="FunFam" id="1.20.120.160:FF:000003">
    <property type="entry name" value="Aerobic respiration control sensor protein"/>
    <property type="match status" value="1"/>
</dbReference>
<gene>
    <name evidence="28" type="ORF">EATG_03181</name>
</gene>
<keyword evidence="7 22" id="KW-0812">Transmembrane</keyword>
<protein>
    <recommendedName>
        <fullName evidence="17">Aerobic respiration control sensor protein</fullName>
        <ecNumber evidence="17">2.7.13.3</ecNumber>
    </recommendedName>
</protein>
<dbReference type="FunFam" id="1.10.287.970:FF:000001">
    <property type="entry name" value="Aerobic respiration control sensor protein"/>
    <property type="match status" value="1"/>
</dbReference>
<dbReference type="PANTHER" id="PTHR43047">
    <property type="entry name" value="TWO-COMPONENT HISTIDINE PROTEIN KINASE"/>
    <property type="match status" value="1"/>
</dbReference>
<dbReference type="Pfam" id="PF00072">
    <property type="entry name" value="Response_reg"/>
    <property type="match status" value="1"/>
</dbReference>
<feature type="transmembrane region" description="Helical" evidence="22">
    <location>
        <begin position="58"/>
        <end position="77"/>
    </location>
</feature>
<dbReference type="CDD" id="cd00088">
    <property type="entry name" value="HPT"/>
    <property type="match status" value="1"/>
</dbReference>
<evidence type="ECO:0000313" key="29">
    <source>
        <dbReference type="Proteomes" id="UP000243401"/>
    </source>
</evidence>
<dbReference type="InterPro" id="IPR001789">
    <property type="entry name" value="Sig_transdc_resp-reg_receiver"/>
</dbReference>
<dbReference type="InterPro" id="IPR003661">
    <property type="entry name" value="HisK_dim/P_dom"/>
</dbReference>
<evidence type="ECO:0000256" key="22">
    <source>
        <dbReference type="SAM" id="Phobius"/>
    </source>
</evidence>
<evidence type="ECO:0000256" key="18">
    <source>
        <dbReference type="PIRSR" id="PIRSR003182-50"/>
    </source>
</evidence>
<dbReference type="SUPFAM" id="SSF55785">
    <property type="entry name" value="PYP-like sensor domain (PAS domain)"/>
    <property type="match status" value="1"/>
</dbReference>
<evidence type="ECO:0000256" key="11">
    <source>
        <dbReference type="ARBA" id="ARBA00022989"/>
    </source>
</evidence>
<proteinExistence type="predicted"/>
<feature type="domain" description="Response regulatory" evidence="24">
    <location>
        <begin position="527"/>
        <end position="643"/>
    </location>
</feature>
<dbReference type="PROSITE" id="PS50113">
    <property type="entry name" value="PAC"/>
    <property type="match status" value="1"/>
</dbReference>
<dbReference type="Pfam" id="PF00989">
    <property type="entry name" value="PAS"/>
    <property type="match status" value="1"/>
</dbReference>
<evidence type="ECO:0000256" key="17">
    <source>
        <dbReference type="PIRNR" id="PIRNR003182"/>
    </source>
</evidence>
<dbReference type="PROSITE" id="PS50110">
    <property type="entry name" value="RESPONSE_REGULATORY"/>
    <property type="match status" value="1"/>
</dbReference>
<feature type="modified residue" description="Phosphohistidine" evidence="18 19">
    <location>
        <position position="717"/>
    </location>
</feature>
<feature type="domain" description="HPt" evidence="27">
    <location>
        <begin position="678"/>
        <end position="771"/>
    </location>
</feature>
<dbReference type="SUPFAM" id="SSF47226">
    <property type="entry name" value="Histidine-containing phosphotransfer domain, HPT domain"/>
    <property type="match status" value="1"/>
</dbReference>
<dbReference type="InterPro" id="IPR013767">
    <property type="entry name" value="PAS_fold"/>
</dbReference>
<evidence type="ECO:0000256" key="12">
    <source>
        <dbReference type="ARBA" id="ARBA00023012"/>
    </source>
</evidence>
<keyword evidence="13 17" id="KW-0805">Transcription regulation</keyword>
<dbReference type="GO" id="GO:0005524">
    <property type="term" value="F:ATP binding"/>
    <property type="evidence" value="ECO:0007669"/>
    <property type="project" value="UniProtKB-UniRule"/>
</dbReference>
<feature type="domain" description="Histidine kinase" evidence="23">
    <location>
        <begin position="289"/>
        <end position="507"/>
    </location>
</feature>
<dbReference type="InterPro" id="IPR036890">
    <property type="entry name" value="HATPase_C_sf"/>
</dbReference>
<evidence type="ECO:0000256" key="16">
    <source>
        <dbReference type="ARBA" id="ARBA00055282"/>
    </source>
</evidence>
<dbReference type="InterPro" id="IPR036641">
    <property type="entry name" value="HPT_dom_sf"/>
</dbReference>